<gene>
    <name evidence="1" type="ORF">GS882_03470</name>
</gene>
<proteinExistence type="predicted"/>
<comment type="caution">
    <text evidence="1">The sequence shown here is derived from an EMBL/GenBank/DDBJ whole genome shotgun (WGS) entry which is preliminary data.</text>
</comment>
<reference evidence="1" key="1">
    <citation type="journal article" date="2020" name="Environ. Microbiol.">
        <title>The novel and transferable erm(51) gene confers Macrolides, Lincosamides, and Streptogramins B (MLSB) resistance to clonal Rhodococcus equi in the environment.</title>
        <authorList>
            <person name="Huber L."/>
            <person name="Giguere S."/>
            <person name="Slovis N.M."/>
            <person name="Alvarez-Narvaez S."/>
            <person name="Hart K.A."/>
            <person name="Greiter M."/>
            <person name="Morris E.R.A."/>
            <person name="Cohen N.D."/>
        </authorList>
    </citation>
    <scope>NUCLEOTIDE SEQUENCE</scope>
    <source>
        <strain evidence="1">Lh_116_1</strain>
    </source>
</reference>
<accession>A0A9Q4ZIJ1</accession>
<dbReference type="AlphaFoldDB" id="A0A9Q4ZIJ1"/>
<protein>
    <submittedName>
        <fullName evidence="1">Uncharacterized protein</fullName>
    </submittedName>
</protein>
<dbReference type="EMBL" id="WVBC01000002">
    <property type="protein sequence ID" value="NKT77273.1"/>
    <property type="molecule type" value="Genomic_DNA"/>
</dbReference>
<evidence type="ECO:0000313" key="2">
    <source>
        <dbReference type="Proteomes" id="UP000603463"/>
    </source>
</evidence>
<name>A0A9Q4ZIJ1_RHOHA</name>
<dbReference type="Proteomes" id="UP000603463">
    <property type="component" value="Unassembled WGS sequence"/>
</dbReference>
<organism evidence="1 2">
    <name type="scientific">Rhodococcus hoagii</name>
    <name type="common">Corynebacterium equii</name>
    <dbReference type="NCBI Taxonomy" id="43767"/>
    <lineage>
        <taxon>Bacteria</taxon>
        <taxon>Bacillati</taxon>
        <taxon>Actinomycetota</taxon>
        <taxon>Actinomycetes</taxon>
        <taxon>Mycobacteriales</taxon>
        <taxon>Nocardiaceae</taxon>
        <taxon>Prescottella</taxon>
    </lineage>
</organism>
<sequence length="297" mass="34815">MGGFTLAWDEKPWLEPGNPFDVNTAVYQRNGSPCRSGDQLRMQFIADAATLVETLGERLEGERLEQFRRHVYMALRSRSLYAKEYGWELTDWPRAPWPYCREGSNPQTFTAAGFKECISTLSKWWNELNDELSKDPFSSWFERDDQGDMVNTVVTDPDELHEDMQHVLQDLGFVIEHEDGYWIRLPHPEDCEGCEDGEDMLDHEYSVRELVWTQMELSDLTYDSLGLRVKVREGMYGTGPEKVKFVRKFEMSHRLVTAWLTDTEDEIFDEKNPDFMFASYPSFLVTIEEDHRDEDED</sequence>
<evidence type="ECO:0000313" key="1">
    <source>
        <dbReference type="EMBL" id="NKT77273.1"/>
    </source>
</evidence>